<dbReference type="Pfam" id="PF02567">
    <property type="entry name" value="PhzC-PhzF"/>
    <property type="match status" value="2"/>
</dbReference>
<accession>A0A438F4N6</accession>
<dbReference type="GO" id="GO:0016853">
    <property type="term" value="F:isomerase activity"/>
    <property type="evidence" value="ECO:0007669"/>
    <property type="project" value="UniProtKB-KW"/>
</dbReference>
<gene>
    <name evidence="4" type="primary">BH0283_2</name>
    <name evidence="4" type="ORF">CK203_071572</name>
</gene>
<evidence type="ECO:0000313" key="5">
    <source>
        <dbReference type="Proteomes" id="UP000288805"/>
    </source>
</evidence>
<name>A0A438F4N6_VITVI</name>
<dbReference type="AlphaFoldDB" id="A0A438F4N6"/>
<protein>
    <submittedName>
        <fullName evidence="4">Putative isomerase BH0283</fullName>
    </submittedName>
</protein>
<dbReference type="Proteomes" id="UP000288805">
    <property type="component" value="Unassembled WGS sequence"/>
</dbReference>
<proteinExistence type="inferred from homology"/>
<dbReference type="PANTHER" id="PTHR13774:SF17">
    <property type="entry name" value="PHENAZINE BIOSYNTHESIS-LIKE DOMAIN-CONTAINING PROTEIN"/>
    <property type="match status" value="1"/>
</dbReference>
<dbReference type="InterPro" id="IPR003719">
    <property type="entry name" value="Phenazine_PhzF-like"/>
</dbReference>
<evidence type="ECO:0000313" key="4">
    <source>
        <dbReference type="EMBL" id="RVW54856.1"/>
    </source>
</evidence>
<comment type="caution">
    <text evidence="4">The sequence shown here is derived from an EMBL/GenBank/DDBJ whole genome shotgun (WGS) entry which is preliminary data.</text>
</comment>
<dbReference type="SUPFAM" id="SSF54506">
    <property type="entry name" value="Diaminopimelate epimerase-like"/>
    <property type="match status" value="2"/>
</dbReference>
<comment type="similarity">
    <text evidence="1">Belongs to the PhzF family.</text>
</comment>
<reference evidence="4 5" key="1">
    <citation type="journal article" date="2018" name="PLoS Genet.">
        <title>Population sequencing reveals clonal diversity and ancestral inbreeding in the grapevine cultivar Chardonnay.</title>
        <authorList>
            <person name="Roach M.J."/>
            <person name="Johnson D.L."/>
            <person name="Bohlmann J."/>
            <person name="van Vuuren H.J."/>
            <person name="Jones S.J."/>
            <person name="Pretorius I.S."/>
            <person name="Schmidt S.A."/>
            <person name="Borneman A.R."/>
        </authorList>
    </citation>
    <scope>NUCLEOTIDE SEQUENCE [LARGE SCALE GENOMIC DNA]</scope>
    <source>
        <strain evidence="5">cv. Chardonnay</strain>
        <tissue evidence="4">Leaf</tissue>
    </source>
</reference>
<evidence type="ECO:0000256" key="1">
    <source>
        <dbReference type="ARBA" id="ARBA00008270"/>
    </source>
</evidence>
<dbReference type="Gene3D" id="3.10.310.10">
    <property type="entry name" value="Diaminopimelate Epimerase, Chain A, domain 1"/>
    <property type="match status" value="3"/>
</dbReference>
<keyword evidence="2 4" id="KW-0413">Isomerase</keyword>
<evidence type="ECO:0000256" key="3">
    <source>
        <dbReference type="PIRSR" id="PIRSR016184-1"/>
    </source>
</evidence>
<sequence length="306" mass="33554">MAKKPVKFSVLNAFTETAFKGNPAAVCLLEEERSGMVAGQGFGITENTIPAELHPSFMAKKPVKFTVVDAFTDSAFKGNPAAVCLLEEERDEDWLQALAMEFNISETCYLNRITEPEALDSSTTILTPRFRLRWFTPVAEVNLCGHATLAAAHFLFTSRLVNGNLIEFITLSGVLTARKVMQGNKSDALEYENGEAQEHFSIELDFPIVPMVEYNSAEVASISKALNGASVIDIKKTEKDDLFDPVCGSAYCSLAPYWSQKLGKCDLLAYAASPRSGIVDIHLDEQNQRVLLRGKAVTVMEGCVLV</sequence>
<evidence type="ECO:0000256" key="2">
    <source>
        <dbReference type="ARBA" id="ARBA00023235"/>
    </source>
</evidence>
<dbReference type="PANTHER" id="PTHR13774">
    <property type="entry name" value="PHENAZINE BIOSYNTHESIS PROTEIN"/>
    <property type="match status" value="1"/>
</dbReference>
<feature type="active site" evidence="3">
    <location>
        <position position="106"/>
    </location>
</feature>
<organism evidence="4 5">
    <name type="scientific">Vitis vinifera</name>
    <name type="common">Grape</name>
    <dbReference type="NCBI Taxonomy" id="29760"/>
    <lineage>
        <taxon>Eukaryota</taxon>
        <taxon>Viridiplantae</taxon>
        <taxon>Streptophyta</taxon>
        <taxon>Embryophyta</taxon>
        <taxon>Tracheophyta</taxon>
        <taxon>Spermatophyta</taxon>
        <taxon>Magnoliopsida</taxon>
        <taxon>eudicotyledons</taxon>
        <taxon>Gunneridae</taxon>
        <taxon>Pentapetalae</taxon>
        <taxon>rosids</taxon>
        <taxon>Vitales</taxon>
        <taxon>Vitaceae</taxon>
        <taxon>Viteae</taxon>
        <taxon>Vitis</taxon>
    </lineage>
</organism>
<dbReference type="EMBL" id="QGNW01001124">
    <property type="protein sequence ID" value="RVW54856.1"/>
    <property type="molecule type" value="Genomic_DNA"/>
</dbReference>
<dbReference type="PIRSF" id="PIRSF016184">
    <property type="entry name" value="PhzC_PhzF"/>
    <property type="match status" value="1"/>
</dbReference>